<evidence type="ECO:0000259" key="9">
    <source>
        <dbReference type="Pfam" id="PF07779"/>
    </source>
</evidence>
<keyword evidence="4 8" id="KW-0812">Transmembrane</keyword>
<evidence type="ECO:0000313" key="11">
    <source>
        <dbReference type="Proteomes" id="UP000800235"/>
    </source>
</evidence>
<dbReference type="GO" id="GO:0016020">
    <property type="term" value="C:membrane"/>
    <property type="evidence" value="ECO:0007669"/>
    <property type="project" value="UniProtKB-SubCell"/>
</dbReference>
<feature type="transmembrane region" description="Helical" evidence="8">
    <location>
        <begin position="664"/>
        <end position="687"/>
    </location>
</feature>
<dbReference type="PANTHER" id="PTHR13533:SF1">
    <property type="entry name" value="N-ACETYLNEURAMINATE 9-O-ACETYLTRANSFERASE"/>
    <property type="match status" value="1"/>
</dbReference>
<dbReference type="Proteomes" id="UP000800235">
    <property type="component" value="Unassembled WGS sequence"/>
</dbReference>
<feature type="transmembrane region" description="Helical" evidence="8">
    <location>
        <begin position="379"/>
        <end position="399"/>
    </location>
</feature>
<feature type="domain" description="Cas1p 10 TM acyl transferase" evidence="9">
    <location>
        <begin position="372"/>
        <end position="447"/>
    </location>
</feature>
<accession>A0A9P4NSP9</accession>
<evidence type="ECO:0000256" key="2">
    <source>
        <dbReference type="ARBA" id="ARBA00010666"/>
    </source>
</evidence>
<comment type="subcellular location">
    <subcellularLocation>
        <location evidence="1">Membrane</location>
        <topology evidence="1">Multi-pass membrane protein</topology>
    </subcellularLocation>
</comment>
<feature type="transmembrane region" description="Helical" evidence="8">
    <location>
        <begin position="623"/>
        <end position="643"/>
    </location>
</feature>
<reference evidence="10" key="1">
    <citation type="journal article" date="2020" name="Stud. Mycol.">
        <title>101 Dothideomycetes genomes: a test case for predicting lifestyles and emergence of pathogens.</title>
        <authorList>
            <person name="Haridas S."/>
            <person name="Albert R."/>
            <person name="Binder M."/>
            <person name="Bloem J."/>
            <person name="Labutti K."/>
            <person name="Salamov A."/>
            <person name="Andreopoulos B."/>
            <person name="Baker S."/>
            <person name="Barry K."/>
            <person name="Bills G."/>
            <person name="Bluhm B."/>
            <person name="Cannon C."/>
            <person name="Castanera R."/>
            <person name="Culley D."/>
            <person name="Daum C."/>
            <person name="Ezra D."/>
            <person name="Gonzalez J."/>
            <person name="Henrissat B."/>
            <person name="Kuo A."/>
            <person name="Liang C."/>
            <person name="Lipzen A."/>
            <person name="Lutzoni F."/>
            <person name="Magnuson J."/>
            <person name="Mondo S."/>
            <person name="Nolan M."/>
            <person name="Ohm R."/>
            <person name="Pangilinan J."/>
            <person name="Park H.-J."/>
            <person name="Ramirez L."/>
            <person name="Alfaro M."/>
            <person name="Sun H."/>
            <person name="Tritt A."/>
            <person name="Yoshinaga Y."/>
            <person name="Zwiers L.-H."/>
            <person name="Turgeon B."/>
            <person name="Goodwin S."/>
            <person name="Spatafora J."/>
            <person name="Crous P."/>
            <person name="Grigoriev I."/>
        </authorList>
    </citation>
    <scope>NUCLEOTIDE SEQUENCE</scope>
    <source>
        <strain evidence="10">CBS 130266</strain>
    </source>
</reference>
<dbReference type="EMBL" id="MU007035">
    <property type="protein sequence ID" value="KAF2430937.1"/>
    <property type="molecule type" value="Genomic_DNA"/>
</dbReference>
<keyword evidence="6 8" id="KW-0472">Membrane</keyword>
<gene>
    <name evidence="10" type="ORF">EJ08DRAFT_203912</name>
</gene>
<protein>
    <submittedName>
        <fullName evidence="10">Cas1p-domain-containing protein</fullName>
    </submittedName>
</protein>
<comment type="caution">
    <text evidence="10">The sequence shown here is derived from an EMBL/GenBank/DDBJ whole genome shotgun (WGS) entry which is preliminary data.</text>
</comment>
<evidence type="ECO:0000256" key="7">
    <source>
        <dbReference type="ARBA" id="ARBA00023180"/>
    </source>
</evidence>
<feature type="transmembrane region" description="Helical" evidence="8">
    <location>
        <begin position="546"/>
        <end position="565"/>
    </location>
</feature>
<feature type="transmembrane region" description="Helical" evidence="8">
    <location>
        <begin position="348"/>
        <end position="367"/>
    </location>
</feature>
<feature type="transmembrane region" description="Helical" evidence="8">
    <location>
        <begin position="487"/>
        <end position="511"/>
    </location>
</feature>
<dbReference type="Pfam" id="PF07779">
    <property type="entry name" value="Cas1_AcylT"/>
    <property type="match status" value="2"/>
</dbReference>
<evidence type="ECO:0000256" key="3">
    <source>
        <dbReference type="ARBA" id="ARBA00022679"/>
    </source>
</evidence>
<dbReference type="GO" id="GO:0005794">
    <property type="term" value="C:Golgi apparatus"/>
    <property type="evidence" value="ECO:0007669"/>
    <property type="project" value="UniProtKB-ARBA"/>
</dbReference>
<evidence type="ECO:0000256" key="4">
    <source>
        <dbReference type="ARBA" id="ARBA00022692"/>
    </source>
</evidence>
<evidence type="ECO:0000256" key="5">
    <source>
        <dbReference type="ARBA" id="ARBA00022989"/>
    </source>
</evidence>
<dbReference type="OrthoDB" id="1932925at2759"/>
<name>A0A9P4NSP9_9PEZI</name>
<dbReference type="GO" id="GO:0016740">
    <property type="term" value="F:transferase activity"/>
    <property type="evidence" value="ECO:0007669"/>
    <property type="project" value="UniProtKB-KW"/>
</dbReference>
<feature type="transmembrane region" description="Helical" evidence="8">
    <location>
        <begin position="12"/>
        <end position="33"/>
    </location>
</feature>
<evidence type="ECO:0000313" key="10">
    <source>
        <dbReference type="EMBL" id="KAF2430937.1"/>
    </source>
</evidence>
<feature type="transmembrane region" description="Helical" evidence="8">
    <location>
        <begin position="699"/>
        <end position="715"/>
    </location>
</feature>
<evidence type="ECO:0000256" key="6">
    <source>
        <dbReference type="ARBA" id="ARBA00023136"/>
    </source>
</evidence>
<dbReference type="AlphaFoldDB" id="A0A9P4NSP9"/>
<keyword evidence="5 8" id="KW-1133">Transmembrane helix</keyword>
<proteinExistence type="inferred from homology"/>
<sequence length="856" mass="97421">MSSNPTSKPAAALPNVVRMVFTALGALVFILAFHRRYWTDSHDPFKCSILLNEGRWLDALESKPWRRPWQIWQPPGCLLREYHAEDVGHCAGTRQMLFAGDSTVRQVFWSVAKKVDLEGATEYSRIAAKHGDIQFTHRDIDLRFIWDPFLNGTILANELEIYQDNAASTGSIDKLMKEDPAVMIVIGGGLWYARQFEAGAVRQFKETLDKIITFTQRPDGSAWKSTAPFSAGFEGIGNQVFFLPVEEPIYDRLSPARKLTILPEEIDQMNDYLHTLTPSHGLNIPWVYPVMTSKRKWAYEESGLHVIESIVNRRADILLNMRCNAKLDNVIGAPYERTCCSRYTSGNWFQWFLVLCAIAILPLATVWSVNHTNMDIRSLSSVIVSLASIAIVLAYCFFADRTQLFSKAHKLYDHSEFLSLCFIALLFGLVTIRKSKDSQVLTRKNSNDLFTQPTTASFLNRDQTEEWKGWMQVIVLIDLWTGASKELWIYIIVRLIVASYLFMTGYGHAMYFHSTGDYSIRRVAAVLIRLNLLAVALSYQMYTNYLFYYCAPLASFWFLVAYATFRFGMELNGNMGFLGGKIALSASVTALAHSQSQPVDFFFMIVRHIFGINWDANEWRFRVALDGFIVYVGVVVALLHIWIRSVRSTPKCHHADTLSYWLHTLFSLLRLAAITVSLIIPPIFHVLTRRSPDKYDYNWWQPLISPLPILSYMFLRNATSTLRSYHSAGFAWLGRCSLEMWILQFHILTAADGRGVLSLGNWSGGDGTVVGDRWRDLIVLVPLFVGGSWFVSEATRRITGWFVEERDGERLPVKWSKRKTGWERAGDYISVKVAGDVGVRFGVLMGVLWVLNLATG</sequence>
<dbReference type="InterPro" id="IPR012419">
    <property type="entry name" value="Cas1_AcylTrans_dom"/>
</dbReference>
<feature type="transmembrane region" description="Helical" evidence="8">
    <location>
        <begin position="411"/>
        <end position="432"/>
    </location>
</feature>
<feature type="domain" description="Cas1p 10 TM acyl transferase" evidence="9">
    <location>
        <begin position="454"/>
        <end position="805"/>
    </location>
</feature>
<organism evidence="10 11">
    <name type="scientific">Tothia fuscella</name>
    <dbReference type="NCBI Taxonomy" id="1048955"/>
    <lineage>
        <taxon>Eukaryota</taxon>
        <taxon>Fungi</taxon>
        <taxon>Dikarya</taxon>
        <taxon>Ascomycota</taxon>
        <taxon>Pezizomycotina</taxon>
        <taxon>Dothideomycetes</taxon>
        <taxon>Pleosporomycetidae</taxon>
        <taxon>Venturiales</taxon>
        <taxon>Cylindrosympodiaceae</taxon>
        <taxon>Tothia</taxon>
    </lineage>
</organism>
<dbReference type="GO" id="GO:0005975">
    <property type="term" value="P:carbohydrate metabolic process"/>
    <property type="evidence" value="ECO:0007669"/>
    <property type="project" value="UniProtKB-ARBA"/>
</dbReference>
<evidence type="ECO:0000256" key="8">
    <source>
        <dbReference type="SAM" id="Phobius"/>
    </source>
</evidence>
<keyword evidence="3" id="KW-0808">Transferase</keyword>
<keyword evidence="11" id="KW-1185">Reference proteome</keyword>
<dbReference type="PANTHER" id="PTHR13533">
    <property type="entry name" value="N-ACETYLNEURAMINATE 9-O-ACETYLTRANSFERASE"/>
    <property type="match status" value="1"/>
</dbReference>
<evidence type="ECO:0000256" key="1">
    <source>
        <dbReference type="ARBA" id="ARBA00004141"/>
    </source>
</evidence>
<keyword evidence="7" id="KW-0325">Glycoprotein</keyword>
<comment type="similarity">
    <text evidence="2">Belongs to the PC-esterase family. CASD1 subfamily.</text>
</comment>